<dbReference type="InterPro" id="IPR041542">
    <property type="entry name" value="GH43_C2"/>
</dbReference>
<dbReference type="GO" id="GO:0005975">
    <property type="term" value="P:carbohydrate metabolic process"/>
    <property type="evidence" value="ECO:0007669"/>
    <property type="project" value="InterPro"/>
</dbReference>
<dbReference type="Gene3D" id="2.115.10.20">
    <property type="entry name" value="Glycosyl hydrolase domain, family 43"/>
    <property type="match status" value="1"/>
</dbReference>
<dbReference type="GO" id="GO:0004553">
    <property type="term" value="F:hydrolase activity, hydrolyzing O-glycosyl compounds"/>
    <property type="evidence" value="ECO:0007669"/>
    <property type="project" value="InterPro"/>
</dbReference>
<evidence type="ECO:0000256" key="4">
    <source>
        <dbReference type="PIRSR" id="PIRSR606710-1"/>
    </source>
</evidence>
<gene>
    <name evidence="8" type="ORF">LKD71_00995</name>
</gene>
<comment type="caution">
    <text evidence="8">The sequence shown here is derived from an EMBL/GenBank/DDBJ whole genome shotgun (WGS) entry which is preliminary data.</text>
</comment>
<dbReference type="InterPro" id="IPR051795">
    <property type="entry name" value="Glycosyl_Hydrlase_43"/>
</dbReference>
<evidence type="ECO:0000256" key="5">
    <source>
        <dbReference type="PIRSR" id="PIRSR606710-2"/>
    </source>
</evidence>
<proteinExistence type="inferred from homology"/>
<keyword evidence="2 6" id="KW-0378">Hydrolase</keyword>
<evidence type="ECO:0000313" key="8">
    <source>
        <dbReference type="EMBL" id="MCC2188409.1"/>
    </source>
</evidence>
<dbReference type="InterPro" id="IPR023296">
    <property type="entry name" value="Glyco_hydro_beta-prop_sf"/>
</dbReference>
<evidence type="ECO:0000256" key="1">
    <source>
        <dbReference type="ARBA" id="ARBA00009865"/>
    </source>
</evidence>
<evidence type="ECO:0000259" key="7">
    <source>
        <dbReference type="Pfam" id="PF17851"/>
    </source>
</evidence>
<feature type="active site" description="Proton donor" evidence="4">
    <location>
        <position position="189"/>
    </location>
</feature>
<dbReference type="Pfam" id="PF04616">
    <property type="entry name" value="Glyco_hydro_43"/>
    <property type="match status" value="1"/>
</dbReference>
<dbReference type="SUPFAM" id="SSF75005">
    <property type="entry name" value="Arabinanase/levansucrase/invertase"/>
    <property type="match status" value="1"/>
</dbReference>
<comment type="similarity">
    <text evidence="1 6">Belongs to the glycosyl hydrolase 43 family.</text>
</comment>
<evidence type="ECO:0000313" key="9">
    <source>
        <dbReference type="Proteomes" id="UP001197875"/>
    </source>
</evidence>
<dbReference type="InterPro" id="IPR013320">
    <property type="entry name" value="ConA-like_dom_sf"/>
</dbReference>
<keyword evidence="9" id="KW-1185">Reference proteome</keyword>
<dbReference type="CDD" id="cd09000">
    <property type="entry name" value="GH43_SXA-like"/>
    <property type="match status" value="1"/>
</dbReference>
<organism evidence="8 9">
    <name type="scientific">Fusicatenibacter faecihominis</name>
    <dbReference type="NCBI Taxonomy" id="2881276"/>
    <lineage>
        <taxon>Bacteria</taxon>
        <taxon>Bacillati</taxon>
        <taxon>Bacillota</taxon>
        <taxon>Clostridia</taxon>
        <taxon>Lachnospirales</taxon>
        <taxon>Lachnospiraceae</taxon>
        <taxon>Fusicatenibacter</taxon>
    </lineage>
</organism>
<dbReference type="RefSeq" id="WP_227614001.1">
    <property type="nucleotide sequence ID" value="NZ_JAJEPR010000001.1"/>
</dbReference>
<dbReference type="AlphaFoldDB" id="A0AAE3DQ43"/>
<dbReference type="Pfam" id="PF17851">
    <property type="entry name" value="GH43_C2"/>
    <property type="match status" value="1"/>
</dbReference>
<dbReference type="SUPFAM" id="SSF49899">
    <property type="entry name" value="Concanavalin A-like lectins/glucanases"/>
    <property type="match status" value="1"/>
</dbReference>
<dbReference type="PANTHER" id="PTHR42812">
    <property type="entry name" value="BETA-XYLOSIDASE"/>
    <property type="match status" value="1"/>
</dbReference>
<reference evidence="8 9" key="1">
    <citation type="submission" date="2021-10" db="EMBL/GenBank/DDBJ databases">
        <title>Anaerobic single-cell dispensing facilitates the cultivation of human gut bacteria.</title>
        <authorList>
            <person name="Afrizal A."/>
        </authorList>
    </citation>
    <scope>NUCLEOTIDE SEQUENCE [LARGE SCALE GENOMIC DNA]</scope>
    <source>
        <strain evidence="8 9">CLA-AA-H277</strain>
    </source>
</reference>
<evidence type="ECO:0000256" key="2">
    <source>
        <dbReference type="ARBA" id="ARBA00022801"/>
    </source>
</evidence>
<keyword evidence="3 6" id="KW-0326">Glycosidase</keyword>
<feature type="site" description="Important for catalytic activity, responsible for pKa modulation of the active site Glu and correct orientation of both the proton donor and substrate" evidence="5">
    <location>
        <position position="127"/>
    </location>
</feature>
<dbReference type="Proteomes" id="UP001197875">
    <property type="component" value="Unassembled WGS sequence"/>
</dbReference>
<dbReference type="Gene3D" id="2.60.120.200">
    <property type="match status" value="1"/>
</dbReference>
<accession>A0AAE3DQ43</accession>
<sequence>MVQNPILRGFHPDPSLLRVGDDYYLATSTFEWAPGVRIYHSTDLKHWDYVTSPLDDYSRMDLRGLKASDGIWAPCLSWDGEYFYLIYTVVRDAREFPVMDTPNYLIRAKKLTGSWSDPVYLNSSGFDPSLFHDEDGRKWLVNMEWDYRKILSGENPFTGILLQEYDPEKKALVGEAKKIFTGSPIGGTEGPHLYRHNGYYYLMCAEGGTGWFHAVTLARSRELTGPYEICPHNPVLTSWEGSRDPKEIEKALAKKDLGTSFLKKAGHASLVEGPDNRWFLAHLCGRNLPGMLYCPLGRETAIQEVVWEKGWLKLKDGGSAPKDSFRAIGDSDAEEKREPLKKGYHFQDESFLEDFQTLRVFYRDLGMTIHEREGYLRIYGRDSIFSRYEQALLARRQMELSFEAAVRFEFAPTSFQHGAGLSYRYDERNQYYAYVTLGDKGVELNLLSVIAGKTELLASEPVKGLAGGELPAYELSVSVEEDAVQFFWLDETSEKRKLGPTLHSYILSDDFADGFTGAFVGVAVQDMKDRKNYADVAWFKYEERDAK</sequence>
<protein>
    <submittedName>
        <fullName evidence="8">Glycoside hydrolase family 43 protein</fullName>
    </submittedName>
</protein>
<feature type="domain" description="Beta-xylosidase C-terminal Concanavalin A-like" evidence="7">
    <location>
        <begin position="345"/>
        <end position="542"/>
    </location>
</feature>
<dbReference type="InterPro" id="IPR006710">
    <property type="entry name" value="Glyco_hydro_43"/>
</dbReference>
<feature type="active site" description="Proton acceptor" evidence="4">
    <location>
        <position position="13"/>
    </location>
</feature>
<dbReference type="PANTHER" id="PTHR42812:SF12">
    <property type="entry name" value="BETA-XYLOSIDASE-RELATED"/>
    <property type="match status" value="1"/>
</dbReference>
<dbReference type="EMBL" id="JAJEPR010000001">
    <property type="protein sequence ID" value="MCC2188409.1"/>
    <property type="molecule type" value="Genomic_DNA"/>
</dbReference>
<evidence type="ECO:0000256" key="3">
    <source>
        <dbReference type="ARBA" id="ARBA00023295"/>
    </source>
</evidence>
<evidence type="ECO:0000256" key="6">
    <source>
        <dbReference type="RuleBase" id="RU361187"/>
    </source>
</evidence>
<name>A0AAE3DQ43_9FIRM</name>